<dbReference type="AlphaFoldDB" id="A0A9K3EE03"/>
<dbReference type="Proteomes" id="UP000215914">
    <property type="component" value="Unassembled WGS sequence"/>
</dbReference>
<reference evidence="1" key="2">
    <citation type="submission" date="2020-06" db="EMBL/GenBank/DDBJ databases">
        <title>Helianthus annuus Genome sequencing and assembly Release 2.</title>
        <authorList>
            <person name="Gouzy J."/>
            <person name="Langlade N."/>
            <person name="Munos S."/>
        </authorList>
    </citation>
    <scope>NUCLEOTIDE SEQUENCE</scope>
    <source>
        <tissue evidence="1">Leaves</tissue>
    </source>
</reference>
<dbReference type="Gramene" id="mRNA:HanXRQr2_Chr14g0663241">
    <property type="protein sequence ID" value="CDS:HanXRQr2_Chr14g0663241.1"/>
    <property type="gene ID" value="HanXRQr2_Chr14g0663241"/>
</dbReference>
<keyword evidence="2" id="KW-1185">Reference proteome</keyword>
<gene>
    <name evidence="1" type="ORF">HanXRQr2_Chr14g0663241</name>
</gene>
<protein>
    <submittedName>
        <fullName evidence="1">Uncharacterized protein</fullName>
    </submittedName>
</protein>
<organism evidence="1 2">
    <name type="scientific">Helianthus annuus</name>
    <name type="common">Common sunflower</name>
    <dbReference type="NCBI Taxonomy" id="4232"/>
    <lineage>
        <taxon>Eukaryota</taxon>
        <taxon>Viridiplantae</taxon>
        <taxon>Streptophyta</taxon>
        <taxon>Embryophyta</taxon>
        <taxon>Tracheophyta</taxon>
        <taxon>Spermatophyta</taxon>
        <taxon>Magnoliopsida</taxon>
        <taxon>eudicotyledons</taxon>
        <taxon>Gunneridae</taxon>
        <taxon>Pentapetalae</taxon>
        <taxon>asterids</taxon>
        <taxon>campanulids</taxon>
        <taxon>Asterales</taxon>
        <taxon>Asteraceae</taxon>
        <taxon>Asteroideae</taxon>
        <taxon>Heliantheae alliance</taxon>
        <taxon>Heliantheae</taxon>
        <taxon>Helianthus</taxon>
    </lineage>
</organism>
<proteinExistence type="predicted"/>
<dbReference type="EMBL" id="MNCJ02000329">
    <property type="protein sequence ID" value="KAF5770779.1"/>
    <property type="molecule type" value="Genomic_DNA"/>
</dbReference>
<evidence type="ECO:0000313" key="2">
    <source>
        <dbReference type="Proteomes" id="UP000215914"/>
    </source>
</evidence>
<sequence length="67" mass="7698">MLCEVTPYLLKAYYESNLNARCLSYFIAKIGSKGTSYISPWKLIYKNSNPAPHKKGYPEKKELLPNI</sequence>
<comment type="caution">
    <text evidence="1">The sequence shown here is derived from an EMBL/GenBank/DDBJ whole genome shotgun (WGS) entry which is preliminary data.</text>
</comment>
<name>A0A9K3EE03_HELAN</name>
<evidence type="ECO:0000313" key="1">
    <source>
        <dbReference type="EMBL" id="KAF5770779.1"/>
    </source>
</evidence>
<accession>A0A9K3EE03</accession>
<reference evidence="1" key="1">
    <citation type="journal article" date="2017" name="Nature">
        <title>The sunflower genome provides insights into oil metabolism, flowering and Asterid evolution.</title>
        <authorList>
            <person name="Badouin H."/>
            <person name="Gouzy J."/>
            <person name="Grassa C.J."/>
            <person name="Murat F."/>
            <person name="Staton S.E."/>
            <person name="Cottret L."/>
            <person name="Lelandais-Briere C."/>
            <person name="Owens G.L."/>
            <person name="Carrere S."/>
            <person name="Mayjonade B."/>
            <person name="Legrand L."/>
            <person name="Gill N."/>
            <person name="Kane N.C."/>
            <person name="Bowers J.E."/>
            <person name="Hubner S."/>
            <person name="Bellec A."/>
            <person name="Berard A."/>
            <person name="Berges H."/>
            <person name="Blanchet N."/>
            <person name="Boniface M.C."/>
            <person name="Brunel D."/>
            <person name="Catrice O."/>
            <person name="Chaidir N."/>
            <person name="Claudel C."/>
            <person name="Donnadieu C."/>
            <person name="Faraut T."/>
            <person name="Fievet G."/>
            <person name="Helmstetter N."/>
            <person name="King M."/>
            <person name="Knapp S.J."/>
            <person name="Lai Z."/>
            <person name="Le Paslier M.C."/>
            <person name="Lippi Y."/>
            <person name="Lorenzon L."/>
            <person name="Mandel J.R."/>
            <person name="Marage G."/>
            <person name="Marchand G."/>
            <person name="Marquand E."/>
            <person name="Bret-Mestries E."/>
            <person name="Morien E."/>
            <person name="Nambeesan S."/>
            <person name="Nguyen T."/>
            <person name="Pegot-Espagnet P."/>
            <person name="Pouilly N."/>
            <person name="Raftis F."/>
            <person name="Sallet E."/>
            <person name="Schiex T."/>
            <person name="Thomas J."/>
            <person name="Vandecasteele C."/>
            <person name="Vares D."/>
            <person name="Vear F."/>
            <person name="Vautrin S."/>
            <person name="Crespi M."/>
            <person name="Mangin B."/>
            <person name="Burke J.M."/>
            <person name="Salse J."/>
            <person name="Munos S."/>
            <person name="Vincourt P."/>
            <person name="Rieseberg L.H."/>
            <person name="Langlade N.B."/>
        </authorList>
    </citation>
    <scope>NUCLEOTIDE SEQUENCE</scope>
    <source>
        <tissue evidence="1">Leaves</tissue>
    </source>
</reference>